<evidence type="ECO:0000256" key="1">
    <source>
        <dbReference type="ARBA" id="ARBA00004141"/>
    </source>
</evidence>
<evidence type="ECO:0000313" key="7">
    <source>
        <dbReference type="EMBL" id="EKC58424.1"/>
    </source>
</evidence>
<dbReference type="InterPro" id="IPR011527">
    <property type="entry name" value="ABC1_TM_dom"/>
</dbReference>
<feature type="non-terminal residue" evidence="7">
    <location>
        <position position="215"/>
    </location>
</feature>
<feature type="transmembrane region" description="Helical" evidence="5">
    <location>
        <begin position="21"/>
        <end position="42"/>
    </location>
</feature>
<dbReference type="PROSITE" id="PS50929">
    <property type="entry name" value="ABC_TM1F"/>
    <property type="match status" value="1"/>
</dbReference>
<keyword evidence="3 5" id="KW-1133">Transmembrane helix</keyword>
<dbReference type="CDD" id="cd18547">
    <property type="entry name" value="ABC_6TM_Tm288_like"/>
    <property type="match status" value="1"/>
</dbReference>
<proteinExistence type="predicted"/>
<dbReference type="GO" id="GO:0015421">
    <property type="term" value="F:ABC-type oligopeptide transporter activity"/>
    <property type="evidence" value="ECO:0007669"/>
    <property type="project" value="TreeGrafter"/>
</dbReference>
<evidence type="ECO:0000259" key="6">
    <source>
        <dbReference type="PROSITE" id="PS50929"/>
    </source>
</evidence>
<dbReference type="EMBL" id="AJWY01009419">
    <property type="protein sequence ID" value="EKC58424.1"/>
    <property type="molecule type" value="Genomic_DNA"/>
</dbReference>
<keyword evidence="4 5" id="KW-0472">Membrane</keyword>
<dbReference type="GO" id="GO:0016020">
    <property type="term" value="C:membrane"/>
    <property type="evidence" value="ECO:0007669"/>
    <property type="project" value="UniProtKB-SubCell"/>
</dbReference>
<dbReference type="InterPro" id="IPR036640">
    <property type="entry name" value="ABC1_TM_sf"/>
</dbReference>
<sequence>MLIGKGVDCITAKGDVDFARLFKVGAVLAICIVVSALFQWIMTYNSNKLSFKTVQKMRTEVFEKLTKVPLSYIDSTAHGDIINTVVTDIDIVSTGLLQGFTQIFSGIVTILGTLIFMFTINWYITLAVVVLTPLSFFVASFIAKHAHKNYVKQAKYRGEITGFAAEMIEGADIVTAFNGEEDAYRHFLEINEKLKKVGTTAHFYAALTNPCTRFV</sequence>
<evidence type="ECO:0000256" key="2">
    <source>
        <dbReference type="ARBA" id="ARBA00022692"/>
    </source>
</evidence>
<comment type="subcellular location">
    <subcellularLocation>
        <location evidence="1">Membrane</location>
        <topology evidence="1">Multi-pass membrane protein</topology>
    </subcellularLocation>
</comment>
<keyword evidence="2 5" id="KW-0812">Transmembrane</keyword>
<dbReference type="SUPFAM" id="SSF90123">
    <property type="entry name" value="ABC transporter transmembrane region"/>
    <property type="match status" value="1"/>
</dbReference>
<dbReference type="GO" id="GO:0005524">
    <property type="term" value="F:ATP binding"/>
    <property type="evidence" value="ECO:0007669"/>
    <property type="project" value="InterPro"/>
</dbReference>
<evidence type="ECO:0000256" key="4">
    <source>
        <dbReference type="ARBA" id="ARBA00023136"/>
    </source>
</evidence>
<reference evidence="7" key="1">
    <citation type="journal article" date="2013" name="Environ. Microbiol.">
        <title>Microbiota from the distal guts of lean and obese adolescents exhibit partial functional redundancy besides clear differences in community structure.</title>
        <authorList>
            <person name="Ferrer M."/>
            <person name="Ruiz A."/>
            <person name="Lanza F."/>
            <person name="Haange S.B."/>
            <person name="Oberbach A."/>
            <person name="Till H."/>
            <person name="Bargiela R."/>
            <person name="Campoy C."/>
            <person name="Segura M.T."/>
            <person name="Richter M."/>
            <person name="von Bergen M."/>
            <person name="Seifert J."/>
            <person name="Suarez A."/>
        </authorList>
    </citation>
    <scope>NUCLEOTIDE SEQUENCE</scope>
</reference>
<protein>
    <submittedName>
        <fullName evidence="7">ABC-type multidrug transport system, ATPase and permease component</fullName>
    </submittedName>
</protein>
<feature type="transmembrane region" description="Helical" evidence="5">
    <location>
        <begin position="96"/>
        <end position="116"/>
    </location>
</feature>
<evidence type="ECO:0000256" key="5">
    <source>
        <dbReference type="SAM" id="Phobius"/>
    </source>
</evidence>
<dbReference type="InterPro" id="IPR039421">
    <property type="entry name" value="Type_1_exporter"/>
</dbReference>
<feature type="domain" description="ABC transmembrane type-1" evidence="6">
    <location>
        <begin position="1"/>
        <end position="215"/>
    </location>
</feature>
<accession>K1SSJ0</accession>
<dbReference type="AlphaFoldDB" id="K1SSJ0"/>
<comment type="caution">
    <text evidence="7">The sequence shown here is derived from an EMBL/GenBank/DDBJ whole genome shotgun (WGS) entry which is preliminary data.</text>
</comment>
<dbReference type="Pfam" id="PF00664">
    <property type="entry name" value="ABC_membrane"/>
    <property type="match status" value="1"/>
</dbReference>
<dbReference type="PANTHER" id="PTHR43394:SF1">
    <property type="entry name" value="ATP-BINDING CASSETTE SUB-FAMILY B MEMBER 10, MITOCHONDRIAL"/>
    <property type="match status" value="1"/>
</dbReference>
<gene>
    <name evidence="7" type="ORF">LEA_13870</name>
</gene>
<dbReference type="PANTHER" id="PTHR43394">
    <property type="entry name" value="ATP-DEPENDENT PERMEASE MDL1, MITOCHONDRIAL"/>
    <property type="match status" value="1"/>
</dbReference>
<name>K1SSJ0_9ZZZZ</name>
<feature type="transmembrane region" description="Helical" evidence="5">
    <location>
        <begin position="122"/>
        <end position="143"/>
    </location>
</feature>
<organism evidence="7">
    <name type="scientific">human gut metagenome</name>
    <dbReference type="NCBI Taxonomy" id="408170"/>
    <lineage>
        <taxon>unclassified sequences</taxon>
        <taxon>metagenomes</taxon>
        <taxon>organismal metagenomes</taxon>
    </lineage>
</organism>
<evidence type="ECO:0000256" key="3">
    <source>
        <dbReference type="ARBA" id="ARBA00022989"/>
    </source>
</evidence>
<dbReference type="Gene3D" id="1.20.1560.10">
    <property type="entry name" value="ABC transporter type 1, transmembrane domain"/>
    <property type="match status" value="1"/>
</dbReference>